<evidence type="ECO:0000313" key="2">
    <source>
        <dbReference type="Proteomes" id="UP000812287"/>
    </source>
</evidence>
<dbReference type="EMBL" id="MU250527">
    <property type="protein sequence ID" value="KAG7449846.1"/>
    <property type="molecule type" value="Genomic_DNA"/>
</dbReference>
<dbReference type="AlphaFoldDB" id="A0A9P7W1V7"/>
<dbReference type="PANTHER" id="PTHR39598:SF1">
    <property type="entry name" value="AUSTINOID BIOSYNTHESIS CLUSTERS PROTEIN F-RELATED"/>
    <property type="match status" value="1"/>
</dbReference>
<dbReference type="OrthoDB" id="3758478at2759"/>
<dbReference type="InterPro" id="IPR050977">
    <property type="entry name" value="Fungal_Meroterpenoid_Isomerase"/>
</dbReference>
<dbReference type="RefSeq" id="XP_043043346.1">
    <property type="nucleotide sequence ID" value="XM_043185539.1"/>
</dbReference>
<comment type="caution">
    <text evidence="1">The sequence shown here is derived from an EMBL/GenBank/DDBJ whole genome shotgun (WGS) entry which is preliminary data.</text>
</comment>
<dbReference type="Proteomes" id="UP000812287">
    <property type="component" value="Unassembled WGS sequence"/>
</dbReference>
<organism evidence="1 2">
    <name type="scientific">Guyanagaster necrorhizus</name>
    <dbReference type="NCBI Taxonomy" id="856835"/>
    <lineage>
        <taxon>Eukaryota</taxon>
        <taxon>Fungi</taxon>
        <taxon>Dikarya</taxon>
        <taxon>Basidiomycota</taxon>
        <taxon>Agaricomycotina</taxon>
        <taxon>Agaricomycetes</taxon>
        <taxon>Agaricomycetidae</taxon>
        <taxon>Agaricales</taxon>
        <taxon>Marasmiineae</taxon>
        <taxon>Physalacriaceae</taxon>
        <taxon>Guyanagaster</taxon>
    </lineage>
</organism>
<name>A0A9P7W1V7_9AGAR</name>
<reference evidence="1" key="1">
    <citation type="submission" date="2020-11" db="EMBL/GenBank/DDBJ databases">
        <title>Adaptations for nitrogen fixation in a non-lichenized fungal sporocarp promotes dispersal by wood-feeding termites.</title>
        <authorList>
            <consortium name="DOE Joint Genome Institute"/>
            <person name="Koch R.A."/>
            <person name="Yoon G."/>
            <person name="Arayal U."/>
            <person name="Lail K."/>
            <person name="Amirebrahimi M."/>
            <person name="Labutti K."/>
            <person name="Lipzen A."/>
            <person name="Riley R."/>
            <person name="Barry K."/>
            <person name="Henrissat B."/>
            <person name="Grigoriev I.V."/>
            <person name="Herr J.R."/>
            <person name="Aime M.C."/>
        </authorList>
    </citation>
    <scope>NUCLEOTIDE SEQUENCE</scope>
    <source>
        <strain evidence="1">MCA 3950</strain>
    </source>
</reference>
<dbReference type="SUPFAM" id="SSF54427">
    <property type="entry name" value="NTF2-like"/>
    <property type="match status" value="1"/>
</dbReference>
<dbReference type="InterPro" id="IPR032710">
    <property type="entry name" value="NTF2-like_dom_sf"/>
</dbReference>
<keyword evidence="2" id="KW-1185">Reference proteome</keyword>
<proteinExistence type="predicted"/>
<dbReference type="PANTHER" id="PTHR39598">
    <property type="entry name" value="AUSTINOL SYNTHESIS PROTEIN F-RELATED"/>
    <property type="match status" value="1"/>
</dbReference>
<sequence length="167" mass="19433">MADTFQPSSLVYTPPRRPSQNLRTLLAYIDSRNHLSPDIMKYFHATLEHRYLPKSLGRPVLNRRQYGEYMSQLQPMFRSFRMTLHQVIETGDTIVYHATAVGESVSGARYDNEYMTTMQFVMGEHGPQISYVKEYVDSRKTTEFFQEHSARVAEINRRRSQSVSQGS</sequence>
<accession>A0A9P7W1V7</accession>
<protein>
    <recommendedName>
        <fullName evidence="3">SnoaL-like domain-containing protein</fullName>
    </recommendedName>
</protein>
<dbReference type="Gene3D" id="3.10.450.50">
    <property type="match status" value="1"/>
</dbReference>
<evidence type="ECO:0008006" key="3">
    <source>
        <dbReference type="Google" id="ProtNLM"/>
    </source>
</evidence>
<gene>
    <name evidence="1" type="ORF">BT62DRAFT_928596</name>
</gene>
<dbReference type="GeneID" id="66107836"/>
<evidence type="ECO:0000313" key="1">
    <source>
        <dbReference type="EMBL" id="KAG7449846.1"/>
    </source>
</evidence>